<dbReference type="AlphaFoldDB" id="A0A4R4TBE4"/>
<dbReference type="OrthoDB" id="3636760at2"/>
<sequence length="364" mass="37992">MEICIPLHPVLHPELRELRRETKVNVNSVRRAAVALAGAAAIAVGVLAAPAQADPSDFRGLVGVGSDTTQDVLQGLSDVVIDPDADPSLFLIGSYHATGPSPIQTRPDTWPNDCTIARPNGSSAGIDALINDIAQGTDCVDFARSSRGPSTAGTNLTFVPFAIDGVTWAVRSDSPLAGTNLTRQQLSDIYNCRTTQVGGTTVNPLVPQAGSGTRTYWLTELQVPSGALPSCVHDVDTAGQQVQEHDGSALRGAGDIMPYSIAQYIAQANSASTGVEDRRGAAALQQVNGVAPRTAQGTLNTAFPITRSVYNVFETARLGEFEIDDAFVGSGSQVCADAGARSTIQRYGFALNANCGATNVTGNR</sequence>
<name>A0A4R4TBE4_9ACTN</name>
<organism evidence="2 3">
    <name type="scientific">Streptomyces hainanensis</name>
    <dbReference type="NCBI Taxonomy" id="402648"/>
    <lineage>
        <taxon>Bacteria</taxon>
        <taxon>Bacillati</taxon>
        <taxon>Actinomycetota</taxon>
        <taxon>Actinomycetes</taxon>
        <taxon>Kitasatosporales</taxon>
        <taxon>Streptomycetaceae</taxon>
        <taxon>Streptomyces</taxon>
    </lineage>
</organism>
<dbReference type="Pfam" id="PF12849">
    <property type="entry name" value="PBP_like_2"/>
    <property type="match status" value="1"/>
</dbReference>
<reference evidence="2 3" key="1">
    <citation type="submission" date="2019-03" db="EMBL/GenBank/DDBJ databases">
        <title>Draft genome sequences of novel Actinobacteria.</title>
        <authorList>
            <person name="Sahin N."/>
            <person name="Ay H."/>
            <person name="Saygin H."/>
        </authorList>
    </citation>
    <scope>NUCLEOTIDE SEQUENCE [LARGE SCALE GENOMIC DNA]</scope>
    <source>
        <strain evidence="2 3">DSM 41900</strain>
    </source>
</reference>
<evidence type="ECO:0000313" key="3">
    <source>
        <dbReference type="Proteomes" id="UP000295345"/>
    </source>
</evidence>
<dbReference type="InterPro" id="IPR024370">
    <property type="entry name" value="PBP_domain"/>
</dbReference>
<dbReference type="SUPFAM" id="SSF53850">
    <property type="entry name" value="Periplasmic binding protein-like II"/>
    <property type="match status" value="1"/>
</dbReference>
<evidence type="ECO:0000259" key="1">
    <source>
        <dbReference type="Pfam" id="PF12849"/>
    </source>
</evidence>
<comment type="caution">
    <text evidence="2">The sequence shown here is derived from an EMBL/GenBank/DDBJ whole genome shotgun (WGS) entry which is preliminary data.</text>
</comment>
<evidence type="ECO:0000313" key="2">
    <source>
        <dbReference type="EMBL" id="TDC74517.1"/>
    </source>
</evidence>
<accession>A0A4R4TBE4</accession>
<dbReference type="EMBL" id="SMKI01000144">
    <property type="protein sequence ID" value="TDC74517.1"/>
    <property type="molecule type" value="Genomic_DNA"/>
</dbReference>
<protein>
    <recommendedName>
        <fullName evidence="1">PBP domain-containing protein</fullName>
    </recommendedName>
</protein>
<keyword evidence="3" id="KW-1185">Reference proteome</keyword>
<dbReference type="Proteomes" id="UP000295345">
    <property type="component" value="Unassembled WGS sequence"/>
</dbReference>
<dbReference type="Gene3D" id="3.40.190.10">
    <property type="entry name" value="Periplasmic binding protein-like II"/>
    <property type="match status" value="2"/>
</dbReference>
<feature type="domain" description="PBP" evidence="1">
    <location>
        <begin position="118"/>
        <end position="233"/>
    </location>
</feature>
<gene>
    <name evidence="2" type="ORF">E1283_15470</name>
</gene>
<proteinExistence type="predicted"/>